<dbReference type="InterPro" id="IPR036890">
    <property type="entry name" value="HATPase_C_sf"/>
</dbReference>
<dbReference type="InterPro" id="IPR011006">
    <property type="entry name" value="CheY-like_superfamily"/>
</dbReference>
<dbReference type="PANTHER" id="PTHR45339:SF1">
    <property type="entry name" value="HYBRID SIGNAL TRANSDUCTION HISTIDINE KINASE J"/>
    <property type="match status" value="1"/>
</dbReference>
<dbReference type="Gene3D" id="1.10.287.130">
    <property type="match status" value="1"/>
</dbReference>
<dbReference type="InterPro" id="IPR003594">
    <property type="entry name" value="HATPase_dom"/>
</dbReference>
<dbReference type="EC" id="2.7.13.3" evidence="2"/>
<dbReference type="InterPro" id="IPR004358">
    <property type="entry name" value="Sig_transdc_His_kin-like_C"/>
</dbReference>
<feature type="modified residue" description="4-aspartylphosphate" evidence="5">
    <location>
        <position position="556"/>
    </location>
</feature>
<protein>
    <recommendedName>
        <fullName evidence="2">histidine kinase</fullName>
        <ecNumber evidence="2">2.7.13.3</ecNumber>
    </recommendedName>
</protein>
<dbReference type="PANTHER" id="PTHR45339">
    <property type="entry name" value="HYBRID SIGNAL TRANSDUCTION HISTIDINE KINASE J"/>
    <property type="match status" value="1"/>
</dbReference>
<dbReference type="PROSITE" id="PS50110">
    <property type="entry name" value="RESPONSE_REGULATORY"/>
    <property type="match status" value="1"/>
</dbReference>
<dbReference type="PRINTS" id="PR00344">
    <property type="entry name" value="BCTRLSENSOR"/>
</dbReference>
<dbReference type="InterPro" id="IPR003661">
    <property type="entry name" value="HisK_dim/P_dom"/>
</dbReference>
<evidence type="ECO:0000256" key="5">
    <source>
        <dbReference type="PROSITE-ProRule" id="PRU00169"/>
    </source>
</evidence>
<evidence type="ECO:0000259" key="6">
    <source>
        <dbReference type="PROSITE" id="PS50109"/>
    </source>
</evidence>
<dbReference type="SMART" id="SM00448">
    <property type="entry name" value="REC"/>
    <property type="match status" value="1"/>
</dbReference>
<comment type="caution">
    <text evidence="8">The sequence shown here is derived from an EMBL/GenBank/DDBJ whole genome shotgun (WGS) entry which is preliminary data.</text>
</comment>
<dbReference type="GO" id="GO:0000155">
    <property type="term" value="F:phosphorelay sensor kinase activity"/>
    <property type="evidence" value="ECO:0007669"/>
    <property type="project" value="InterPro"/>
</dbReference>
<evidence type="ECO:0000256" key="2">
    <source>
        <dbReference type="ARBA" id="ARBA00012438"/>
    </source>
</evidence>
<dbReference type="Pfam" id="PF02518">
    <property type="entry name" value="HATPase_c"/>
    <property type="match status" value="1"/>
</dbReference>
<evidence type="ECO:0000256" key="4">
    <source>
        <dbReference type="ARBA" id="ARBA00023012"/>
    </source>
</evidence>
<dbReference type="Pfam" id="PF00072">
    <property type="entry name" value="Response_reg"/>
    <property type="match status" value="1"/>
</dbReference>
<gene>
    <name evidence="8" type="ORF">CFH83_08980</name>
</gene>
<dbReference type="Proteomes" id="UP000228859">
    <property type="component" value="Unassembled WGS sequence"/>
</dbReference>
<dbReference type="SMART" id="SM00387">
    <property type="entry name" value="HATPase_c"/>
    <property type="match status" value="1"/>
</dbReference>
<keyword evidence="4" id="KW-0902">Two-component regulatory system</keyword>
<evidence type="ECO:0000259" key="7">
    <source>
        <dbReference type="PROSITE" id="PS50110"/>
    </source>
</evidence>
<feature type="domain" description="Response regulatory" evidence="7">
    <location>
        <begin position="507"/>
        <end position="626"/>
    </location>
</feature>
<dbReference type="InterPro" id="IPR001789">
    <property type="entry name" value="Sig_transdc_resp-reg_receiver"/>
</dbReference>
<reference evidence="8 9" key="1">
    <citation type="journal article" date="2017" name="Front. Microbiol.">
        <title>Comparative Genomic Analysis of the Class Epsilonproteobacteria and Proposed Reclassification to Epsilonbacteraeota (phyl. nov.).</title>
        <authorList>
            <person name="Waite D.W."/>
            <person name="Vanwonterghem I."/>
            <person name="Rinke C."/>
            <person name="Parks D.H."/>
            <person name="Zhang Y."/>
            <person name="Takai K."/>
            <person name="Sievert S.M."/>
            <person name="Simon J."/>
            <person name="Campbell B.J."/>
            <person name="Hanson T.E."/>
            <person name="Woyke T."/>
            <person name="Klotz M.G."/>
            <person name="Hugenholtz P."/>
        </authorList>
    </citation>
    <scope>NUCLEOTIDE SEQUENCE [LARGE SCALE GENOMIC DNA]</scope>
    <source>
        <strain evidence="8">UBA12443</strain>
    </source>
</reference>
<keyword evidence="3 5" id="KW-0597">Phosphoprotein</keyword>
<dbReference type="SUPFAM" id="SSF52172">
    <property type="entry name" value="CheY-like"/>
    <property type="match status" value="1"/>
</dbReference>
<evidence type="ECO:0000313" key="8">
    <source>
        <dbReference type="EMBL" id="DAB37864.1"/>
    </source>
</evidence>
<feature type="domain" description="Histidine kinase" evidence="6">
    <location>
        <begin position="139"/>
        <end position="361"/>
    </location>
</feature>
<sequence length="638" mass="71871">MFYTKSFEEKYASVLEVITSCAHLHSDPMIYTDLAGDIAGCNGAMIELLNIENLGDIAPLNVWFDPQGVDLPYLLSKSGEYRGKIHSEAADYDVAVKSEVFIVDNQPIVGVVFRDVSIIERARAAERYFEHFKKKFLTNISHEFRTPMNAIIGFTDLLKSSPLSSWQQEYVQMTSRSAQSMMRNIENLLELMQVESGSIHTNLALFNPLEVYENFSMQFSDLALSKEIGLMFLIDPHLPKTMIGDQDKILAIMRNLIQNGIKFTDEGGSVLVEILIVREEDHFVEVEYAVSDTGIGIDNERIKTLLRPFASAWENQRKGKDGLGIGLSLSHKYVDMMNSHLMLASQSGKGSRFSFRITHQVNEDGSFDFIDGTRATIYTQAHQLSAQGALLYKYLELFQVQTKVIHDLVNATLHESDVLFLDVEHISKVQIDALQSTYPMLQMVPIMKLDYGEKADALIDSVASIVTLPILPSSLHKTLAVIWNTMPKEYISRSHEVQSAPKAENVKILVAEDNLINLKLLETILLQEHFRVVTVDNGQKAVDAYLKEHFDLVLMDIDMPVMDGLMANRLIKEIDKRDSRGFVPVIALTAHALIGDRERIVAGGLDAHLAKPIDKHFLLQTIDRYLKIAQQKREGNVV</sequence>
<dbReference type="CDD" id="cd00082">
    <property type="entry name" value="HisKA"/>
    <property type="match status" value="1"/>
</dbReference>
<dbReference type="PROSITE" id="PS50109">
    <property type="entry name" value="HIS_KIN"/>
    <property type="match status" value="1"/>
</dbReference>
<comment type="catalytic activity">
    <reaction evidence="1">
        <text>ATP + protein L-histidine = ADP + protein N-phospho-L-histidine.</text>
        <dbReference type="EC" id="2.7.13.3"/>
    </reaction>
</comment>
<evidence type="ECO:0000313" key="9">
    <source>
        <dbReference type="Proteomes" id="UP000228859"/>
    </source>
</evidence>
<dbReference type="Pfam" id="PF00512">
    <property type="entry name" value="HisKA"/>
    <property type="match status" value="1"/>
</dbReference>
<dbReference type="CDD" id="cd17546">
    <property type="entry name" value="REC_hyHK_CKI1_RcsC-like"/>
    <property type="match status" value="1"/>
</dbReference>
<name>A0A2D3WJG6_9BACT</name>
<accession>A0A2D3WJG6</accession>
<dbReference type="InterPro" id="IPR036097">
    <property type="entry name" value="HisK_dim/P_sf"/>
</dbReference>
<evidence type="ECO:0000256" key="3">
    <source>
        <dbReference type="ARBA" id="ARBA00022553"/>
    </source>
</evidence>
<evidence type="ECO:0000256" key="1">
    <source>
        <dbReference type="ARBA" id="ARBA00000085"/>
    </source>
</evidence>
<dbReference type="Gene3D" id="3.40.50.2300">
    <property type="match status" value="1"/>
</dbReference>
<dbReference type="SMART" id="SM00388">
    <property type="entry name" value="HisKA"/>
    <property type="match status" value="1"/>
</dbReference>
<dbReference type="RefSeq" id="WP_303663129.1">
    <property type="nucleotide sequence ID" value="NZ_DLUI01000127.1"/>
</dbReference>
<dbReference type="EMBL" id="DLUI01000127">
    <property type="protein sequence ID" value="DAB37864.1"/>
    <property type="molecule type" value="Genomic_DNA"/>
</dbReference>
<proteinExistence type="predicted"/>
<dbReference type="InterPro" id="IPR005467">
    <property type="entry name" value="His_kinase_dom"/>
</dbReference>
<dbReference type="Gene3D" id="3.30.565.10">
    <property type="entry name" value="Histidine kinase-like ATPase, C-terminal domain"/>
    <property type="match status" value="1"/>
</dbReference>
<dbReference type="AlphaFoldDB" id="A0A2D3WJG6"/>
<dbReference type="SUPFAM" id="SSF47384">
    <property type="entry name" value="Homodimeric domain of signal transducing histidine kinase"/>
    <property type="match status" value="1"/>
</dbReference>
<dbReference type="SUPFAM" id="SSF55874">
    <property type="entry name" value="ATPase domain of HSP90 chaperone/DNA topoisomerase II/histidine kinase"/>
    <property type="match status" value="1"/>
</dbReference>
<organism evidence="8 9">
    <name type="scientific">Sulfuricurvum kujiense</name>
    <dbReference type="NCBI Taxonomy" id="148813"/>
    <lineage>
        <taxon>Bacteria</taxon>
        <taxon>Pseudomonadati</taxon>
        <taxon>Campylobacterota</taxon>
        <taxon>Epsilonproteobacteria</taxon>
        <taxon>Campylobacterales</taxon>
        <taxon>Sulfurimonadaceae</taxon>
        <taxon>Sulfuricurvum</taxon>
    </lineage>
</organism>